<dbReference type="RefSeq" id="WP_425307861.1">
    <property type="nucleotide sequence ID" value="NZ_CP154795.1"/>
</dbReference>
<dbReference type="Proteomes" id="UP001442841">
    <property type="component" value="Chromosome"/>
</dbReference>
<accession>A0ABZ3FK75</accession>
<keyword evidence="1" id="KW-0812">Transmembrane</keyword>
<name>A0ABZ3FK75_9ACTN</name>
<reference evidence="2 3" key="1">
    <citation type="submission" date="2024-04" db="EMBL/GenBank/DDBJ databases">
        <title>Isolation of an actinomycete strain from pig manure.</title>
        <authorList>
            <person name="Gong T."/>
            <person name="Yu Z."/>
            <person name="An M."/>
            <person name="Wei C."/>
            <person name="Yang W."/>
            <person name="Liu L."/>
        </authorList>
    </citation>
    <scope>NUCLEOTIDE SEQUENCE [LARGE SCALE GENOMIC DNA]</scope>
    <source>
        <strain evidence="2 3">ZF39</strain>
    </source>
</reference>
<evidence type="ECO:0000313" key="3">
    <source>
        <dbReference type="Proteomes" id="UP001442841"/>
    </source>
</evidence>
<gene>
    <name evidence="2" type="ORF">AADG42_03605</name>
</gene>
<keyword evidence="1" id="KW-1133">Transmembrane helix</keyword>
<protein>
    <submittedName>
        <fullName evidence="2">Uncharacterized protein</fullName>
    </submittedName>
</protein>
<organism evidence="2 3">
    <name type="scientific">Ammonicoccus fulvus</name>
    <dbReference type="NCBI Taxonomy" id="3138240"/>
    <lineage>
        <taxon>Bacteria</taxon>
        <taxon>Bacillati</taxon>
        <taxon>Actinomycetota</taxon>
        <taxon>Actinomycetes</taxon>
        <taxon>Propionibacteriales</taxon>
        <taxon>Propionibacteriaceae</taxon>
        <taxon>Ammonicoccus</taxon>
    </lineage>
</organism>
<evidence type="ECO:0000313" key="2">
    <source>
        <dbReference type="EMBL" id="XAN06431.1"/>
    </source>
</evidence>
<keyword evidence="1" id="KW-0472">Membrane</keyword>
<evidence type="ECO:0000256" key="1">
    <source>
        <dbReference type="SAM" id="Phobius"/>
    </source>
</evidence>
<sequence length="87" mass="8766">MRLLIETVLLICLALLMVAAVAGEGRTIARCLAAVRGPGVLSRLGAGFLLTEVILVALAGLGGGAFPHMTHAVLGAAWLPAGFFVAG</sequence>
<dbReference type="EMBL" id="CP154795">
    <property type="protein sequence ID" value="XAN06431.1"/>
    <property type="molecule type" value="Genomic_DNA"/>
</dbReference>
<keyword evidence="3" id="KW-1185">Reference proteome</keyword>
<proteinExistence type="predicted"/>
<feature type="transmembrane region" description="Helical" evidence="1">
    <location>
        <begin position="46"/>
        <end position="66"/>
    </location>
</feature>